<protein>
    <recommendedName>
        <fullName evidence="1">Aminotransferase-like plant mobile domain-containing protein</fullName>
    </recommendedName>
</protein>
<dbReference type="GO" id="GO:0010073">
    <property type="term" value="P:meristem maintenance"/>
    <property type="evidence" value="ECO:0007669"/>
    <property type="project" value="InterPro"/>
</dbReference>
<reference evidence="2 3" key="1">
    <citation type="journal article" date="2021" name="Plant Biotechnol. J.">
        <title>Multi-omics assisted identification of the key and species-specific regulatory components of drought-tolerant mechanisms in Gossypium stocksii.</title>
        <authorList>
            <person name="Yu D."/>
            <person name="Ke L."/>
            <person name="Zhang D."/>
            <person name="Wu Y."/>
            <person name="Sun Y."/>
            <person name="Mei J."/>
            <person name="Sun J."/>
            <person name="Sun Y."/>
        </authorList>
    </citation>
    <scope>NUCLEOTIDE SEQUENCE [LARGE SCALE GENOMIC DNA]</scope>
    <source>
        <strain evidence="3">cv. E1</strain>
        <tissue evidence="2">Leaf</tissue>
    </source>
</reference>
<proteinExistence type="predicted"/>
<dbReference type="AlphaFoldDB" id="A0A9D3URT3"/>
<evidence type="ECO:0000313" key="3">
    <source>
        <dbReference type="Proteomes" id="UP000828251"/>
    </source>
</evidence>
<dbReference type="EMBL" id="JAIQCV010000010">
    <property type="protein sequence ID" value="KAH1056266.1"/>
    <property type="molecule type" value="Genomic_DNA"/>
</dbReference>
<dbReference type="PANTHER" id="PTHR46033">
    <property type="entry name" value="PROTEIN MAIN-LIKE 2"/>
    <property type="match status" value="1"/>
</dbReference>
<organism evidence="2 3">
    <name type="scientific">Gossypium stocksii</name>
    <dbReference type="NCBI Taxonomy" id="47602"/>
    <lineage>
        <taxon>Eukaryota</taxon>
        <taxon>Viridiplantae</taxon>
        <taxon>Streptophyta</taxon>
        <taxon>Embryophyta</taxon>
        <taxon>Tracheophyta</taxon>
        <taxon>Spermatophyta</taxon>
        <taxon>Magnoliopsida</taxon>
        <taxon>eudicotyledons</taxon>
        <taxon>Gunneridae</taxon>
        <taxon>Pentapetalae</taxon>
        <taxon>rosids</taxon>
        <taxon>malvids</taxon>
        <taxon>Malvales</taxon>
        <taxon>Malvaceae</taxon>
        <taxon>Malvoideae</taxon>
        <taxon>Gossypium</taxon>
    </lineage>
</organism>
<evidence type="ECO:0000313" key="2">
    <source>
        <dbReference type="EMBL" id="KAH1056266.1"/>
    </source>
</evidence>
<dbReference type="Proteomes" id="UP000828251">
    <property type="component" value="Unassembled WGS sequence"/>
</dbReference>
<dbReference type="OrthoDB" id="990873at2759"/>
<gene>
    <name evidence="2" type="ORF">J1N35_034331</name>
</gene>
<feature type="domain" description="Aminotransferase-like plant mobile" evidence="1">
    <location>
        <begin position="56"/>
        <end position="147"/>
    </location>
</feature>
<comment type="caution">
    <text evidence="2">The sequence shown here is derived from an EMBL/GenBank/DDBJ whole genome shotgun (WGS) entry which is preliminary data.</text>
</comment>
<dbReference type="Pfam" id="PF10536">
    <property type="entry name" value="PMD"/>
    <property type="match status" value="1"/>
</dbReference>
<dbReference type="InterPro" id="IPR019557">
    <property type="entry name" value="AminoTfrase-like_pln_mobile"/>
</dbReference>
<name>A0A9D3URT3_9ROSI</name>
<dbReference type="InterPro" id="IPR044824">
    <property type="entry name" value="MAIN-like"/>
</dbReference>
<keyword evidence="3" id="KW-1185">Reference proteome</keyword>
<accession>A0A9D3URT3</accession>
<dbReference type="PANTHER" id="PTHR46033:SF8">
    <property type="entry name" value="PROTEIN MAINTENANCE OF MERISTEMS-LIKE"/>
    <property type="match status" value="1"/>
</dbReference>
<evidence type="ECO:0000259" key="1">
    <source>
        <dbReference type="Pfam" id="PF10536"/>
    </source>
</evidence>
<sequence length="156" mass="18481">MGWLRDTFLEPDDDSTELERIRYARAYILEIIGGQPVNLVEGLPCWQHYTGRCAERRWNHSASYVGIPTSLEDIRLLLDQWSEAQFQQTPYEDPIIRAVIPNEFFQNLIIWHVKVPMVTYAILEMHQSDRVLRQFRFRQPIPVALEELDDEHKTDL</sequence>